<gene>
    <name evidence="2" type="ORF">AWB70_04041</name>
</gene>
<evidence type="ECO:0000313" key="3">
    <source>
        <dbReference type="Proteomes" id="UP000054740"/>
    </source>
</evidence>
<dbReference type="AlphaFoldDB" id="A0A158I0Z3"/>
<feature type="region of interest" description="Disordered" evidence="1">
    <location>
        <begin position="24"/>
        <end position="43"/>
    </location>
</feature>
<sequence length="280" mass="31050">MNAMHTPSGSPSYMWHASRLCTANSESKMGKASRSKSSALDDRTREGLALAGEMVRHPQVLPTFASIARFSDMSKKAGELSMFGQVADAIGEDELAQALREAPLGAARMAKQLKAVAPQAWAEGMQQAFRNQKFVDFIDQMIRIAHTKFWSSDPYLALQFNKNRPAHPDDPIVLAITRAHRKLTGDLRQPGWIALALFCLGRVIAVTSSKSYESDEWTDVTLMWFDLEKSFLEGDGRDTARAVLELKKELLPELPEIIGSRMMHGLAEAAINAGETRLFQ</sequence>
<dbReference type="Proteomes" id="UP000054740">
    <property type="component" value="Unassembled WGS sequence"/>
</dbReference>
<name>A0A158I0Z3_CABCO</name>
<evidence type="ECO:0000256" key="1">
    <source>
        <dbReference type="SAM" id="MobiDB-lite"/>
    </source>
</evidence>
<accession>A0A158I0Z3</accession>
<protein>
    <submittedName>
        <fullName evidence="2">Uncharacterized protein</fullName>
    </submittedName>
</protein>
<reference evidence="3" key="1">
    <citation type="submission" date="2016-01" db="EMBL/GenBank/DDBJ databases">
        <authorList>
            <person name="Peeters C."/>
        </authorList>
    </citation>
    <scope>NUCLEOTIDE SEQUENCE [LARGE SCALE GENOMIC DNA]</scope>
</reference>
<organism evidence="2 3">
    <name type="scientific">Caballeronia cordobensis</name>
    <name type="common">Burkholderia cordobensis</name>
    <dbReference type="NCBI Taxonomy" id="1353886"/>
    <lineage>
        <taxon>Bacteria</taxon>
        <taxon>Pseudomonadati</taxon>
        <taxon>Pseudomonadota</taxon>
        <taxon>Betaproteobacteria</taxon>
        <taxon>Burkholderiales</taxon>
        <taxon>Burkholderiaceae</taxon>
        <taxon>Caballeronia</taxon>
    </lineage>
</organism>
<proteinExistence type="predicted"/>
<dbReference type="EMBL" id="FCNY02000010">
    <property type="protein sequence ID" value="SAL50284.1"/>
    <property type="molecule type" value="Genomic_DNA"/>
</dbReference>
<evidence type="ECO:0000313" key="2">
    <source>
        <dbReference type="EMBL" id="SAL50284.1"/>
    </source>
</evidence>
<keyword evidence="3" id="KW-1185">Reference proteome</keyword>